<evidence type="ECO:0000256" key="1">
    <source>
        <dbReference type="SAM" id="MobiDB-lite"/>
    </source>
</evidence>
<feature type="region of interest" description="Disordered" evidence="1">
    <location>
        <begin position="249"/>
        <end position="276"/>
    </location>
</feature>
<organism evidence="2">
    <name type="scientific">Spongospora subterranea</name>
    <dbReference type="NCBI Taxonomy" id="70186"/>
    <lineage>
        <taxon>Eukaryota</taxon>
        <taxon>Sar</taxon>
        <taxon>Rhizaria</taxon>
        <taxon>Endomyxa</taxon>
        <taxon>Phytomyxea</taxon>
        <taxon>Plasmodiophorida</taxon>
        <taxon>Plasmodiophoridae</taxon>
        <taxon>Spongospora</taxon>
    </lineage>
</organism>
<dbReference type="Gene3D" id="3.90.70.80">
    <property type="match status" value="1"/>
</dbReference>
<accession>A0A0H5R1L1</accession>
<sequence length="430" mass="49801">MTVQNICEHARNPEQGRTIAKNLTPYIGSLPNNNSIGLDEYLSIMSIERQWGGLFGLTIAAYKFKMNIIVISQSNPPLITDIQKWIENTLPKSRDVTPWTKTIYLLHHKHGKPSTPMRHQDLNHYGTLFPIETTASEWNNSGMMTPDKCDLYIDQYKLSNKTDSSATQNVRNDNSKQQFMIKPSLDKTMRHDKNINPKRHRSCDDSDDQPTQRAKYEKHQTHSKQICTKKRTLLIDKDGTETQYKRRLTNSERQCKEVADNETARKTASKQTPTSQMSHYELTKLIGNILEPDNKEDNIADTSDKNLNGTKTHKRQMKITQYFMKTNTKTRKIRTTRSLKIAQWNACSLSEQKSKELSRFANTNRVDVICISELHHRRQVDDFPNHEADDRYTQAGIFWRDHVNVDVMRIPAIQTFGNDGIMTQIVKIYS</sequence>
<dbReference type="CDD" id="cd22744">
    <property type="entry name" value="OTU"/>
    <property type="match status" value="1"/>
</dbReference>
<evidence type="ECO:0008006" key="3">
    <source>
        <dbReference type="Google" id="ProtNLM"/>
    </source>
</evidence>
<dbReference type="AlphaFoldDB" id="A0A0H5R1L1"/>
<name>A0A0H5R1L1_9EUKA</name>
<dbReference type="EMBL" id="HACM01007654">
    <property type="protein sequence ID" value="CRZ08096.1"/>
    <property type="molecule type" value="Transcribed_RNA"/>
</dbReference>
<feature type="compositionally biased region" description="Basic and acidic residues" evidence="1">
    <location>
        <begin position="184"/>
        <end position="195"/>
    </location>
</feature>
<feature type="region of interest" description="Disordered" evidence="1">
    <location>
        <begin position="184"/>
        <end position="223"/>
    </location>
</feature>
<dbReference type="EMBL" id="HACM01007653">
    <property type="protein sequence ID" value="CRZ08095.1"/>
    <property type="molecule type" value="Transcribed_RNA"/>
</dbReference>
<evidence type="ECO:0000313" key="2">
    <source>
        <dbReference type="EMBL" id="CRZ08095.1"/>
    </source>
</evidence>
<dbReference type="Gene3D" id="3.60.10.10">
    <property type="entry name" value="Endonuclease/exonuclease/phosphatase"/>
    <property type="match status" value="1"/>
</dbReference>
<reference evidence="2" key="1">
    <citation type="submission" date="2015-04" db="EMBL/GenBank/DDBJ databases">
        <title>The genome sequence of the plant pathogenic Rhizarian Plasmodiophora brassicae reveals insights in its biotrophic life cycle and the origin of chitin synthesis.</title>
        <authorList>
            <person name="Schwelm A."/>
            <person name="Fogelqvist J."/>
            <person name="Knaust A."/>
            <person name="Julke S."/>
            <person name="Lilja T."/>
            <person name="Dhandapani V."/>
            <person name="Bonilla-Rosso G."/>
            <person name="Karlsson M."/>
            <person name="Shevchenko A."/>
            <person name="Choi S.R."/>
            <person name="Kim H.G."/>
            <person name="Park J.Y."/>
            <person name="Lim Y.P."/>
            <person name="Ludwig-Muller J."/>
            <person name="Dixelius C."/>
        </authorList>
    </citation>
    <scope>NUCLEOTIDE SEQUENCE</scope>
    <source>
        <tissue evidence="2">Potato root galls</tissue>
    </source>
</reference>
<protein>
    <recommendedName>
        <fullName evidence="3">Endonuclease/exonuclease/phosphatase domain-containing protein</fullName>
    </recommendedName>
</protein>
<dbReference type="InterPro" id="IPR036691">
    <property type="entry name" value="Endo/exonu/phosph_ase_sf"/>
</dbReference>
<feature type="compositionally biased region" description="Basic and acidic residues" evidence="1">
    <location>
        <begin position="249"/>
        <end position="265"/>
    </location>
</feature>
<dbReference type="SUPFAM" id="SSF56219">
    <property type="entry name" value="DNase I-like"/>
    <property type="match status" value="1"/>
</dbReference>
<proteinExistence type="predicted"/>
<feature type="non-terminal residue" evidence="2">
    <location>
        <position position="430"/>
    </location>
</feature>